<evidence type="ECO:0000313" key="2">
    <source>
        <dbReference type="Proteomes" id="UP000234681"/>
    </source>
</evidence>
<reference evidence="2" key="1">
    <citation type="submission" date="2005-09" db="EMBL/GenBank/DDBJ databases">
        <authorList>
            <person name="Mural R.J."/>
            <person name="Li P.W."/>
            <person name="Adams M.D."/>
            <person name="Amanatides P.G."/>
            <person name="Baden-Tillson H."/>
            <person name="Barnstead M."/>
            <person name="Chin S.H."/>
            <person name="Dew I."/>
            <person name="Evans C.A."/>
            <person name="Ferriera S."/>
            <person name="Flanigan M."/>
            <person name="Fosler C."/>
            <person name="Glodek A."/>
            <person name="Gu Z."/>
            <person name="Holt R.A."/>
            <person name="Jennings D."/>
            <person name="Kraft C.L."/>
            <person name="Lu F."/>
            <person name="Nguyen T."/>
            <person name="Nusskern D.R."/>
            <person name="Pfannkoch C.M."/>
            <person name="Sitter C."/>
            <person name="Sutton G.G."/>
            <person name="Venter J.C."/>
            <person name="Wang Z."/>
            <person name="Woodage T."/>
            <person name="Zheng X.H."/>
            <person name="Zhong F."/>
        </authorList>
    </citation>
    <scope>NUCLEOTIDE SEQUENCE [LARGE SCALE GENOMIC DNA]</scope>
    <source>
        <strain>BN</strain>
        <strain evidence="2">Sprague-Dawley</strain>
    </source>
</reference>
<dbReference type="AlphaFoldDB" id="A6JLC1"/>
<proteinExistence type="predicted"/>
<protein>
    <submittedName>
        <fullName evidence="1">RCG58686</fullName>
    </submittedName>
</protein>
<evidence type="ECO:0000313" key="1">
    <source>
        <dbReference type="EMBL" id="EDM10686.1"/>
    </source>
</evidence>
<accession>A6JLC1</accession>
<name>A6JLC1_RAT</name>
<gene>
    <name evidence="1" type="ORF">rCG_58686</name>
</gene>
<dbReference type="EMBL" id="CH473989">
    <property type="protein sequence ID" value="EDM10686.1"/>
    <property type="molecule type" value="Genomic_DNA"/>
</dbReference>
<sequence length="34" mass="3911">MFEGHRMLSPGCRSNVGPWQCWHSVLFLSHLPCP</sequence>
<organism evidence="1 2">
    <name type="scientific">Rattus norvegicus</name>
    <name type="common">Rat</name>
    <dbReference type="NCBI Taxonomy" id="10116"/>
    <lineage>
        <taxon>Eukaryota</taxon>
        <taxon>Metazoa</taxon>
        <taxon>Chordata</taxon>
        <taxon>Craniata</taxon>
        <taxon>Vertebrata</taxon>
        <taxon>Euteleostomi</taxon>
        <taxon>Mammalia</taxon>
        <taxon>Eutheria</taxon>
        <taxon>Euarchontoglires</taxon>
        <taxon>Glires</taxon>
        <taxon>Rodentia</taxon>
        <taxon>Myomorpha</taxon>
        <taxon>Muroidea</taxon>
        <taxon>Muridae</taxon>
        <taxon>Murinae</taxon>
        <taxon>Rattus</taxon>
    </lineage>
</organism>
<dbReference type="Proteomes" id="UP000234681">
    <property type="component" value="Chromosome 11"/>
</dbReference>